<accession>A0ABU4GZE6</accession>
<dbReference type="Proteomes" id="UP001283109">
    <property type="component" value="Unassembled WGS sequence"/>
</dbReference>
<evidence type="ECO:0000313" key="3">
    <source>
        <dbReference type="Proteomes" id="UP001283109"/>
    </source>
</evidence>
<feature type="transmembrane region" description="Helical" evidence="1">
    <location>
        <begin position="39"/>
        <end position="60"/>
    </location>
</feature>
<dbReference type="RefSeq" id="WP_318352982.1">
    <property type="nucleotide sequence ID" value="NZ_JAWQEV010000002.1"/>
</dbReference>
<name>A0ABU4GZE6_9MICO</name>
<keyword evidence="3" id="KW-1185">Reference proteome</keyword>
<protein>
    <submittedName>
        <fullName evidence="2">Uncharacterized protein</fullName>
    </submittedName>
</protein>
<sequence length="81" mass="8631">MTEGRRRVGRVARLLAVVALGAGLVMIATGLLASSTIAAINGVLLMVGTMLLVGVTYAAVFAREEQLARRAPQLPRREERT</sequence>
<comment type="caution">
    <text evidence="2">The sequence shown here is derived from an EMBL/GenBank/DDBJ whole genome shotgun (WGS) entry which is preliminary data.</text>
</comment>
<keyword evidence="1" id="KW-0812">Transmembrane</keyword>
<proteinExistence type="predicted"/>
<dbReference type="EMBL" id="JAWQEV010000002">
    <property type="protein sequence ID" value="MDW4572447.1"/>
    <property type="molecule type" value="Genomic_DNA"/>
</dbReference>
<keyword evidence="1" id="KW-0472">Membrane</keyword>
<feature type="transmembrane region" description="Helical" evidence="1">
    <location>
        <begin position="12"/>
        <end position="33"/>
    </location>
</feature>
<evidence type="ECO:0000256" key="1">
    <source>
        <dbReference type="SAM" id="Phobius"/>
    </source>
</evidence>
<gene>
    <name evidence="2" type="ORF">R8Z58_06585</name>
</gene>
<reference evidence="2 3" key="1">
    <citation type="submission" date="2023-11" db="EMBL/GenBank/DDBJ databases">
        <title>Draft genome sequence of Microbacterium arthrosphaerae JCM 30492.</title>
        <authorList>
            <person name="Zhang G."/>
            <person name="Ding Y."/>
        </authorList>
    </citation>
    <scope>NUCLEOTIDE SEQUENCE [LARGE SCALE GENOMIC DNA]</scope>
    <source>
        <strain evidence="2 3">JCM 30492</strain>
    </source>
</reference>
<organism evidence="2 3">
    <name type="scientific">Microbacterium arthrosphaerae</name>
    <dbReference type="NCBI Taxonomy" id="792652"/>
    <lineage>
        <taxon>Bacteria</taxon>
        <taxon>Bacillati</taxon>
        <taxon>Actinomycetota</taxon>
        <taxon>Actinomycetes</taxon>
        <taxon>Micrococcales</taxon>
        <taxon>Microbacteriaceae</taxon>
        <taxon>Microbacterium</taxon>
    </lineage>
</organism>
<evidence type="ECO:0000313" key="2">
    <source>
        <dbReference type="EMBL" id="MDW4572447.1"/>
    </source>
</evidence>
<keyword evidence="1" id="KW-1133">Transmembrane helix</keyword>